<keyword evidence="3" id="KW-1185">Reference proteome</keyword>
<accession>A0ABM8G483</accession>
<feature type="compositionally biased region" description="Basic residues" evidence="1">
    <location>
        <begin position="146"/>
        <end position="165"/>
    </location>
</feature>
<gene>
    <name evidence="2" type="ORF">GCM10025865_22490</name>
</gene>
<reference evidence="3" key="1">
    <citation type="journal article" date="2019" name="Int. J. Syst. Evol. Microbiol.">
        <title>The Global Catalogue of Microorganisms (GCM) 10K type strain sequencing project: providing services to taxonomists for standard genome sequencing and annotation.</title>
        <authorList>
            <consortium name="The Broad Institute Genomics Platform"/>
            <consortium name="The Broad Institute Genome Sequencing Center for Infectious Disease"/>
            <person name="Wu L."/>
            <person name="Ma J."/>
        </authorList>
    </citation>
    <scope>NUCLEOTIDE SEQUENCE [LARGE SCALE GENOMIC DNA]</scope>
    <source>
        <strain evidence="3">NBRC 108565</strain>
    </source>
</reference>
<organism evidence="2 3">
    <name type="scientific">Paraoerskovia sediminicola</name>
    <dbReference type="NCBI Taxonomy" id="1138587"/>
    <lineage>
        <taxon>Bacteria</taxon>
        <taxon>Bacillati</taxon>
        <taxon>Actinomycetota</taxon>
        <taxon>Actinomycetes</taxon>
        <taxon>Micrococcales</taxon>
        <taxon>Cellulomonadaceae</taxon>
        <taxon>Paraoerskovia</taxon>
    </lineage>
</organism>
<evidence type="ECO:0000313" key="3">
    <source>
        <dbReference type="Proteomes" id="UP001321475"/>
    </source>
</evidence>
<feature type="region of interest" description="Disordered" evidence="1">
    <location>
        <begin position="1"/>
        <end position="59"/>
    </location>
</feature>
<sequence length="165" mass="18275">MSLELVRQRERGLVVEPRRVGDQSPRGTDPCDDRRRRRPQPATVRDPVDAPHVQAGQRSADVLERSLERTDHEVVGVGRHLTGALPLDLDADHGGRRRAHLDLVVDPEREAQSVEAGTQVRAGGGHTDPDVVGSELHRCSSGVGARKGRTVRTGRARRRSRRRPH</sequence>
<dbReference type="EMBL" id="AP027729">
    <property type="protein sequence ID" value="BDZ42950.1"/>
    <property type="molecule type" value="Genomic_DNA"/>
</dbReference>
<proteinExistence type="predicted"/>
<dbReference type="Proteomes" id="UP001321475">
    <property type="component" value="Chromosome"/>
</dbReference>
<name>A0ABM8G483_9CELL</name>
<evidence type="ECO:0000256" key="1">
    <source>
        <dbReference type="SAM" id="MobiDB-lite"/>
    </source>
</evidence>
<feature type="region of interest" description="Disordered" evidence="1">
    <location>
        <begin position="109"/>
        <end position="165"/>
    </location>
</feature>
<feature type="compositionally biased region" description="Basic and acidic residues" evidence="1">
    <location>
        <begin position="1"/>
        <end position="21"/>
    </location>
</feature>
<evidence type="ECO:0000313" key="2">
    <source>
        <dbReference type="EMBL" id="BDZ42950.1"/>
    </source>
</evidence>
<protein>
    <submittedName>
        <fullName evidence="2">Uncharacterized protein</fullName>
    </submittedName>
</protein>